<dbReference type="SUPFAM" id="SSF56112">
    <property type="entry name" value="Protein kinase-like (PK-like)"/>
    <property type="match status" value="1"/>
</dbReference>
<keyword evidence="5" id="KW-1185">Reference proteome</keyword>
<dbReference type="GO" id="GO:0004672">
    <property type="term" value="F:protein kinase activity"/>
    <property type="evidence" value="ECO:0007669"/>
    <property type="project" value="InterPro"/>
</dbReference>
<dbReference type="CDD" id="cd22670">
    <property type="entry name" value="FHA_MEK1-like"/>
    <property type="match status" value="1"/>
</dbReference>
<dbReference type="InterPro" id="IPR000253">
    <property type="entry name" value="FHA_dom"/>
</dbReference>
<dbReference type="InterPro" id="IPR000719">
    <property type="entry name" value="Prot_kinase_dom"/>
</dbReference>
<comment type="similarity">
    <text evidence="1">Belongs to the protein kinase superfamily. CAMK Ser/Thr protein kinase family. CHEK2 subfamily.</text>
</comment>
<dbReference type="Pfam" id="PF00498">
    <property type="entry name" value="FHA"/>
    <property type="match status" value="1"/>
</dbReference>
<sequence length="373" mass="42441">MEKELIGVLRGSNNNTQDFVFSILEDHLYRIGKDDNSDIRINIEDFICDTHCVIASSAPGSQNNNVPNVYLTDTSTTGTFLNGYLIGQNNTVLLYSGCIITFASKHINLQYIQYSPEDEHFPAFTMTVQPGYLGSPFQQVDTSREITLQTTSTEIGFGNQSYILLAYDTRNPNRQLACKYTNLKKSHLEPWLMRAYETELKILKSNTHPNVLSLVAYYENQQQKFVFLPIIYITKTSYIAPANILLADRYTDRPRLVIADFGHSMYQANKPETWPDDWGTLAYRSPEMVKLQEFSEKVDCWAAGIIFYQLLVGELPFSGPGTKDLEEAILVKSSRTSLTRTNIKEQQSSNFYSSIIASAYRNISSEKYTFSRV</sequence>
<dbReference type="Proteomes" id="UP000077051">
    <property type="component" value="Unassembled WGS sequence"/>
</dbReference>
<comment type="caution">
    <text evidence="4">The sequence shown here is derived from an EMBL/GenBank/DDBJ whole genome shotgun (WGS) entry which is preliminary data.</text>
</comment>
<evidence type="ECO:0000313" key="4">
    <source>
        <dbReference type="EMBL" id="OAC99446.1"/>
    </source>
</evidence>
<dbReference type="SMART" id="SM00220">
    <property type="entry name" value="S_TKc"/>
    <property type="match status" value="1"/>
</dbReference>
<evidence type="ECO:0008006" key="6">
    <source>
        <dbReference type="Google" id="ProtNLM"/>
    </source>
</evidence>
<dbReference type="PANTHER" id="PTHR24347">
    <property type="entry name" value="SERINE/THREONINE-PROTEIN KINASE"/>
    <property type="match status" value="1"/>
</dbReference>
<feature type="domain" description="FHA" evidence="2">
    <location>
        <begin position="29"/>
        <end position="86"/>
    </location>
</feature>
<dbReference type="GO" id="GO:0005524">
    <property type="term" value="F:ATP binding"/>
    <property type="evidence" value="ECO:0007669"/>
    <property type="project" value="InterPro"/>
</dbReference>
<proteinExistence type="inferred from homology"/>
<evidence type="ECO:0000256" key="1">
    <source>
        <dbReference type="ARBA" id="ARBA00005575"/>
    </source>
</evidence>
<evidence type="ECO:0000259" key="3">
    <source>
        <dbReference type="PROSITE" id="PS50011"/>
    </source>
</evidence>
<dbReference type="PROSITE" id="PS50006">
    <property type="entry name" value="FHA_DOMAIN"/>
    <property type="match status" value="1"/>
</dbReference>
<dbReference type="AlphaFoldDB" id="A0A162YMB9"/>
<evidence type="ECO:0000259" key="2">
    <source>
        <dbReference type="PROSITE" id="PS50006"/>
    </source>
</evidence>
<dbReference type="VEuPathDB" id="FungiDB:MUCCIDRAFT_166865"/>
<organism evidence="4 5">
    <name type="scientific">Mucor lusitanicus CBS 277.49</name>
    <dbReference type="NCBI Taxonomy" id="747725"/>
    <lineage>
        <taxon>Eukaryota</taxon>
        <taxon>Fungi</taxon>
        <taxon>Fungi incertae sedis</taxon>
        <taxon>Mucoromycota</taxon>
        <taxon>Mucoromycotina</taxon>
        <taxon>Mucoromycetes</taxon>
        <taxon>Mucorales</taxon>
        <taxon>Mucorineae</taxon>
        <taxon>Mucoraceae</taxon>
        <taxon>Mucor</taxon>
    </lineage>
</organism>
<dbReference type="Pfam" id="PF00069">
    <property type="entry name" value="Pkinase"/>
    <property type="match status" value="1"/>
</dbReference>
<protein>
    <recommendedName>
        <fullName evidence="6">FHA domain-containing protein</fullName>
    </recommendedName>
</protein>
<dbReference type="Gene3D" id="1.10.510.10">
    <property type="entry name" value="Transferase(Phosphotransferase) domain 1"/>
    <property type="match status" value="1"/>
</dbReference>
<evidence type="ECO:0000313" key="5">
    <source>
        <dbReference type="Proteomes" id="UP000077051"/>
    </source>
</evidence>
<dbReference type="SUPFAM" id="SSF49879">
    <property type="entry name" value="SMAD/FHA domain"/>
    <property type="match status" value="1"/>
</dbReference>
<accession>A0A162YMB9</accession>
<feature type="domain" description="Protein kinase" evidence="3">
    <location>
        <begin position="80"/>
        <end position="373"/>
    </location>
</feature>
<name>A0A162YMB9_MUCCL</name>
<dbReference type="STRING" id="747725.A0A162YMB9"/>
<dbReference type="Gene3D" id="3.30.200.20">
    <property type="entry name" value="Phosphorylase Kinase, domain 1"/>
    <property type="match status" value="1"/>
</dbReference>
<dbReference type="InterPro" id="IPR008984">
    <property type="entry name" value="SMAD_FHA_dom_sf"/>
</dbReference>
<reference evidence="4 5" key="1">
    <citation type="submission" date="2015-06" db="EMBL/GenBank/DDBJ databases">
        <title>Expansion of signal transduction pathways in fungi by whole-genome duplication.</title>
        <authorList>
            <consortium name="DOE Joint Genome Institute"/>
            <person name="Corrochano L.M."/>
            <person name="Kuo A."/>
            <person name="Marcet-Houben M."/>
            <person name="Polaino S."/>
            <person name="Salamov A."/>
            <person name="Villalobos J.M."/>
            <person name="Alvarez M.I."/>
            <person name="Avalos J."/>
            <person name="Benito E.P."/>
            <person name="Benoit I."/>
            <person name="Burger G."/>
            <person name="Camino L.P."/>
            <person name="Canovas D."/>
            <person name="Cerda-Olmedo E."/>
            <person name="Cheng J.-F."/>
            <person name="Dominguez A."/>
            <person name="Elias M."/>
            <person name="Eslava A.P."/>
            <person name="Glaser F."/>
            <person name="Grimwood J."/>
            <person name="Gutierrez G."/>
            <person name="Heitman J."/>
            <person name="Henrissat B."/>
            <person name="Iturriaga E.A."/>
            <person name="Lang B.F."/>
            <person name="Lavin J.L."/>
            <person name="Lee S."/>
            <person name="Li W."/>
            <person name="Lindquist E."/>
            <person name="Lopez-Garcia S."/>
            <person name="Luque E.M."/>
            <person name="Marcos A.T."/>
            <person name="Martin J."/>
            <person name="Mccluskey K."/>
            <person name="Medina H.R."/>
            <person name="Miralles-Duran A."/>
            <person name="Miyazaki A."/>
            <person name="Munoz-Torres E."/>
            <person name="Oguiza J.A."/>
            <person name="Ohm R."/>
            <person name="Olmedo M."/>
            <person name="Orejas M."/>
            <person name="Ortiz-Castellanos L."/>
            <person name="Pisabarro A.G."/>
            <person name="Rodriguez-Romero J."/>
            <person name="Ruiz-Herrera J."/>
            <person name="Ruiz-Vazquez R."/>
            <person name="Sanz C."/>
            <person name="Schackwitz W."/>
            <person name="Schmutz J."/>
            <person name="Shahriari M."/>
            <person name="Shelest E."/>
            <person name="Silva-Franco F."/>
            <person name="Soanes D."/>
            <person name="Syed K."/>
            <person name="Tagua V.G."/>
            <person name="Talbot N.J."/>
            <person name="Thon M."/>
            <person name="De Vries R.P."/>
            <person name="Wiebenga A."/>
            <person name="Yadav J.S."/>
            <person name="Braun E.L."/>
            <person name="Baker S."/>
            <person name="Garre V."/>
            <person name="Horwitz B."/>
            <person name="Torres-Martinez S."/>
            <person name="Idnurm A."/>
            <person name="Herrera-Estrella A."/>
            <person name="Gabaldon T."/>
            <person name="Grigoriev I.V."/>
        </authorList>
    </citation>
    <scope>NUCLEOTIDE SEQUENCE [LARGE SCALE GENOMIC DNA]</scope>
    <source>
        <strain evidence="4 5">CBS 277.49</strain>
    </source>
</reference>
<dbReference type="EMBL" id="AMYB01000008">
    <property type="protein sequence ID" value="OAC99446.1"/>
    <property type="molecule type" value="Genomic_DNA"/>
</dbReference>
<dbReference type="InterPro" id="IPR011009">
    <property type="entry name" value="Kinase-like_dom_sf"/>
</dbReference>
<dbReference type="OrthoDB" id="10252171at2759"/>
<dbReference type="PROSITE" id="PS50011">
    <property type="entry name" value="PROTEIN_KINASE_DOM"/>
    <property type="match status" value="1"/>
</dbReference>
<dbReference type="Gene3D" id="2.60.200.20">
    <property type="match status" value="1"/>
</dbReference>
<gene>
    <name evidence="4" type="ORF">MUCCIDRAFT_166865</name>
</gene>